<protein>
    <submittedName>
        <fullName evidence="7">5,10-methylenetetrahydrofolate reductase</fullName>
    </submittedName>
</protein>
<evidence type="ECO:0000256" key="5">
    <source>
        <dbReference type="ARBA" id="ARBA00022827"/>
    </source>
</evidence>
<keyword evidence="4" id="KW-0285">Flavoprotein</keyword>
<dbReference type="InterPro" id="IPR003171">
    <property type="entry name" value="Mehydrof_redctse-like"/>
</dbReference>
<keyword evidence="5" id="KW-0274">FAD</keyword>
<dbReference type="Pfam" id="PF02219">
    <property type="entry name" value="MTHFR"/>
    <property type="match status" value="1"/>
</dbReference>
<dbReference type="SUPFAM" id="SSF51730">
    <property type="entry name" value="FAD-linked oxidoreductase"/>
    <property type="match status" value="1"/>
</dbReference>
<dbReference type="InterPro" id="IPR029041">
    <property type="entry name" value="FAD-linked_oxidoreductase-like"/>
</dbReference>
<dbReference type="GO" id="GO:0035999">
    <property type="term" value="P:tetrahydrofolate interconversion"/>
    <property type="evidence" value="ECO:0007669"/>
    <property type="project" value="UniProtKB-UniPathway"/>
</dbReference>
<dbReference type="Gene3D" id="3.20.20.220">
    <property type="match status" value="1"/>
</dbReference>
<comment type="cofactor">
    <cofactor evidence="1">
        <name>FAD</name>
        <dbReference type="ChEBI" id="CHEBI:57692"/>
    </cofactor>
</comment>
<gene>
    <name evidence="7" type="ORF">LEA_17693</name>
</gene>
<dbReference type="PANTHER" id="PTHR45754:SF3">
    <property type="entry name" value="METHYLENETETRAHYDROFOLATE REDUCTASE (NADPH)"/>
    <property type="match status" value="1"/>
</dbReference>
<keyword evidence="6" id="KW-0560">Oxidoreductase</keyword>
<name>K1S5Q7_9ZZZZ</name>
<accession>K1S5Q7</accession>
<comment type="similarity">
    <text evidence="3">Belongs to the methylenetetrahydrofolate reductase family.</text>
</comment>
<evidence type="ECO:0000256" key="2">
    <source>
        <dbReference type="ARBA" id="ARBA00004777"/>
    </source>
</evidence>
<dbReference type="GO" id="GO:0004489">
    <property type="term" value="F:methylenetetrahydrofolate reductase [NAD(P)H] activity"/>
    <property type="evidence" value="ECO:0007669"/>
    <property type="project" value="InterPro"/>
</dbReference>
<comment type="pathway">
    <text evidence="2">One-carbon metabolism; tetrahydrofolate interconversion.</text>
</comment>
<dbReference type="EMBL" id="AJWY01012118">
    <property type="protein sequence ID" value="EKC50824.1"/>
    <property type="molecule type" value="Genomic_DNA"/>
</dbReference>
<dbReference type="GO" id="GO:0071949">
    <property type="term" value="F:FAD binding"/>
    <property type="evidence" value="ECO:0007669"/>
    <property type="project" value="TreeGrafter"/>
</dbReference>
<dbReference type="UniPathway" id="UPA00193"/>
<reference evidence="7" key="1">
    <citation type="journal article" date="2013" name="Environ. Microbiol.">
        <title>Microbiota from the distal guts of lean and obese adolescents exhibit partial functional redundancy besides clear differences in community structure.</title>
        <authorList>
            <person name="Ferrer M."/>
            <person name="Ruiz A."/>
            <person name="Lanza F."/>
            <person name="Haange S.B."/>
            <person name="Oberbach A."/>
            <person name="Till H."/>
            <person name="Bargiela R."/>
            <person name="Campoy C."/>
            <person name="Segura M.T."/>
            <person name="Richter M."/>
            <person name="von Bergen M."/>
            <person name="Seifert J."/>
            <person name="Suarez A."/>
        </authorList>
    </citation>
    <scope>NUCLEOTIDE SEQUENCE</scope>
</reference>
<evidence type="ECO:0000256" key="1">
    <source>
        <dbReference type="ARBA" id="ARBA00001974"/>
    </source>
</evidence>
<organism evidence="7">
    <name type="scientific">human gut metagenome</name>
    <dbReference type="NCBI Taxonomy" id="408170"/>
    <lineage>
        <taxon>unclassified sequences</taxon>
        <taxon>metagenomes</taxon>
        <taxon>organismal metagenomes</taxon>
    </lineage>
</organism>
<dbReference type="GO" id="GO:0009086">
    <property type="term" value="P:methionine biosynthetic process"/>
    <property type="evidence" value="ECO:0007669"/>
    <property type="project" value="TreeGrafter"/>
</dbReference>
<dbReference type="PANTHER" id="PTHR45754">
    <property type="entry name" value="METHYLENETETRAHYDROFOLATE REDUCTASE"/>
    <property type="match status" value="1"/>
</dbReference>
<feature type="non-terminal residue" evidence="7">
    <location>
        <position position="125"/>
    </location>
</feature>
<evidence type="ECO:0000256" key="6">
    <source>
        <dbReference type="ARBA" id="ARBA00023002"/>
    </source>
</evidence>
<proteinExistence type="inferred from homology"/>
<dbReference type="GO" id="GO:0005829">
    <property type="term" value="C:cytosol"/>
    <property type="evidence" value="ECO:0007669"/>
    <property type="project" value="TreeGrafter"/>
</dbReference>
<evidence type="ECO:0000256" key="3">
    <source>
        <dbReference type="ARBA" id="ARBA00006743"/>
    </source>
</evidence>
<comment type="caution">
    <text evidence="7">The sequence shown here is derived from an EMBL/GenBank/DDBJ whole genome shotgun (WGS) entry which is preliminary data.</text>
</comment>
<evidence type="ECO:0000313" key="7">
    <source>
        <dbReference type="EMBL" id="EKC50824.1"/>
    </source>
</evidence>
<evidence type="ECO:0000256" key="4">
    <source>
        <dbReference type="ARBA" id="ARBA00022630"/>
    </source>
</evidence>
<sequence>MSVAEIYEKRATFSFEVFPPKTDVGMEKLCGKDGVLEKLYTLNPDYISCTYGAGGTNVGKNLEVLDKIVKDGKTTPVTHFTCIGNTKEDIKEKLQTYLDHGIDHMLALRGDLPFGWAGTNGDLHY</sequence>
<dbReference type="AlphaFoldDB" id="K1S5Q7"/>